<dbReference type="InParanoid" id="M1D8W3"/>
<protein>
    <submittedName>
        <fullName evidence="3">DC1 domain containing protein</fullName>
    </submittedName>
</protein>
<dbReference type="Pfam" id="PF03107">
    <property type="entry name" value="C1_2"/>
    <property type="match status" value="2"/>
</dbReference>
<dbReference type="AlphaFoldDB" id="M1D8W3"/>
<dbReference type="InterPro" id="IPR046349">
    <property type="entry name" value="C1-like_sf"/>
</dbReference>
<accession>M1D8W3</accession>
<evidence type="ECO:0000313" key="4">
    <source>
        <dbReference type="Proteomes" id="UP000011115"/>
    </source>
</evidence>
<evidence type="ECO:0000259" key="2">
    <source>
        <dbReference type="Pfam" id="PF03107"/>
    </source>
</evidence>
<reference evidence="3" key="2">
    <citation type="submission" date="2015-06" db="UniProtKB">
        <authorList>
            <consortium name="EnsemblPlants"/>
        </authorList>
    </citation>
    <scope>IDENTIFICATION</scope>
    <source>
        <strain evidence="3">DM1-3 516 R44</strain>
    </source>
</reference>
<dbReference type="PaxDb" id="4113-PGSC0003DMT400085165"/>
<dbReference type="Proteomes" id="UP000011115">
    <property type="component" value="Unassembled WGS sequence"/>
</dbReference>
<dbReference type="PANTHER" id="PTHR46288">
    <property type="entry name" value="PHORBOL-ESTER/DAG-TYPE DOMAIN-CONTAINING PROTEIN"/>
    <property type="match status" value="1"/>
</dbReference>
<proteinExistence type="predicted"/>
<dbReference type="InterPro" id="IPR004146">
    <property type="entry name" value="DC1"/>
</dbReference>
<keyword evidence="1" id="KW-0677">Repeat</keyword>
<sequence length="366" mass="42222">MPARSIVIITFMRCVVISLEKFTMIFYDHTLILRPFQLSNNNEQFHCRACGFDDSELSLFQSYYCCDSCNFNLHVECASIPITLNHKKKYPLHLFLSFPITSEAAALFCSICAKEVPTSGCWVFYNHDHDYLCHFECAAVTEYATNNDSMSELQTRLQTLVLTNSPPTPPDLSCGDVTHYHALREFVSSWPLRFNLCEFTVFSGYICSDCNYFIDKNCFSIPSKIQHMSHPQHPLKFTRYTDFMHEDLKCTGCDADFKHLGNGRAYYCTQCKFIINRYCASAPKSLTLEDNVSYELFFSFPFKHGNAEIDCNICSDVVVIKDGLFYYNRECHEALHVICALDEEAGFDNDKMDMLSIQRLQELRII</sequence>
<organism evidence="3 4">
    <name type="scientific">Solanum tuberosum</name>
    <name type="common">Potato</name>
    <dbReference type="NCBI Taxonomy" id="4113"/>
    <lineage>
        <taxon>Eukaryota</taxon>
        <taxon>Viridiplantae</taxon>
        <taxon>Streptophyta</taxon>
        <taxon>Embryophyta</taxon>
        <taxon>Tracheophyta</taxon>
        <taxon>Spermatophyta</taxon>
        <taxon>Magnoliopsida</taxon>
        <taxon>eudicotyledons</taxon>
        <taxon>Gunneridae</taxon>
        <taxon>Pentapetalae</taxon>
        <taxon>asterids</taxon>
        <taxon>lamiids</taxon>
        <taxon>Solanales</taxon>
        <taxon>Solanaceae</taxon>
        <taxon>Solanoideae</taxon>
        <taxon>Solaneae</taxon>
        <taxon>Solanum</taxon>
    </lineage>
</organism>
<dbReference type="SUPFAM" id="SSF57889">
    <property type="entry name" value="Cysteine-rich domain"/>
    <property type="match status" value="3"/>
</dbReference>
<feature type="domain" description="DC1" evidence="2">
    <location>
        <begin position="229"/>
        <end position="280"/>
    </location>
</feature>
<dbReference type="STRING" id="4113.M1D8W3"/>
<dbReference type="EnsemblPlants" id="PGSC0003DMT400085165">
    <property type="protein sequence ID" value="PGSC0003DMT400085165"/>
    <property type="gene ID" value="PGSC0003DMG400034736"/>
</dbReference>
<evidence type="ECO:0000313" key="3">
    <source>
        <dbReference type="EnsemblPlants" id="PGSC0003DMT400085165"/>
    </source>
</evidence>
<dbReference type="OMA" id="FCSICAK"/>
<dbReference type="HOGENOM" id="CLU_038431_0_0_1"/>
<keyword evidence="4" id="KW-1185">Reference proteome</keyword>
<dbReference type="PANTHER" id="PTHR46288:SF50">
    <property type="entry name" value="DC1 DOMAIN-CONTAINING PROTEIN"/>
    <property type="match status" value="1"/>
</dbReference>
<name>M1D8W3_SOLTU</name>
<dbReference type="Gramene" id="PGSC0003DMT400085165">
    <property type="protein sequence ID" value="PGSC0003DMT400085165"/>
    <property type="gene ID" value="PGSC0003DMG400034736"/>
</dbReference>
<evidence type="ECO:0000256" key="1">
    <source>
        <dbReference type="ARBA" id="ARBA00022737"/>
    </source>
</evidence>
<feature type="domain" description="DC1" evidence="2">
    <location>
        <begin position="27"/>
        <end position="78"/>
    </location>
</feature>
<gene>
    <name evidence="3" type="primary">LOC102594839</name>
</gene>
<reference evidence="4" key="1">
    <citation type="journal article" date="2011" name="Nature">
        <title>Genome sequence and analysis of the tuber crop potato.</title>
        <authorList>
            <consortium name="The Potato Genome Sequencing Consortium"/>
        </authorList>
    </citation>
    <scope>NUCLEOTIDE SEQUENCE [LARGE SCALE GENOMIC DNA]</scope>
    <source>
        <strain evidence="4">cv. DM1-3 516 R44</strain>
    </source>
</reference>
<dbReference type="FunCoup" id="M1D8W3">
    <property type="interactions" value="44"/>
</dbReference>